<feature type="domain" description="SpaA-like prealbumin fold" evidence="6">
    <location>
        <begin position="587"/>
        <end position="677"/>
    </location>
</feature>
<keyword evidence="8" id="KW-1185">Reference proteome</keyword>
<comment type="caution">
    <text evidence="7">The sequence shown here is derived from an EMBL/GenBank/DDBJ whole genome shotgun (WGS) entry which is preliminary data.</text>
</comment>
<accession>A0AB35U523</accession>
<feature type="domain" description="SpaA-like prealbumin fold" evidence="6">
    <location>
        <begin position="484"/>
        <end position="559"/>
    </location>
</feature>
<dbReference type="InterPro" id="IPR013783">
    <property type="entry name" value="Ig-like_fold"/>
</dbReference>
<dbReference type="EMBL" id="JALBUR010000016">
    <property type="protein sequence ID" value="MDX8419869.1"/>
    <property type="molecule type" value="Genomic_DNA"/>
</dbReference>
<evidence type="ECO:0000313" key="7">
    <source>
        <dbReference type="EMBL" id="MDX8419869.1"/>
    </source>
</evidence>
<feature type="domain" description="SpaA-like prealbumin fold" evidence="6">
    <location>
        <begin position="1153"/>
        <end position="1223"/>
    </location>
</feature>
<feature type="domain" description="SpaA-like prealbumin fold" evidence="6">
    <location>
        <begin position="971"/>
        <end position="1054"/>
    </location>
</feature>
<keyword evidence="3 5" id="KW-0732">Signal</keyword>
<dbReference type="PANTHER" id="PTHR36108">
    <property type="entry name" value="COLOSSIN-B-RELATED"/>
    <property type="match status" value="1"/>
</dbReference>
<comment type="similarity">
    <text evidence="1">Belongs to the serine-aspartate repeat-containing protein (SDr) family.</text>
</comment>
<feature type="domain" description="SpaA-like prealbumin fold" evidence="6">
    <location>
        <begin position="1068"/>
        <end position="1136"/>
    </location>
</feature>
<evidence type="ECO:0000256" key="3">
    <source>
        <dbReference type="ARBA" id="ARBA00022729"/>
    </source>
</evidence>
<dbReference type="PANTHER" id="PTHR36108:SF13">
    <property type="entry name" value="COLOSSIN-B-RELATED"/>
    <property type="match status" value="1"/>
</dbReference>
<dbReference type="Gene3D" id="2.60.40.10">
    <property type="entry name" value="Immunoglobulins"/>
    <property type="match status" value="10"/>
</dbReference>
<gene>
    <name evidence="7" type="ORF">MOZ60_07150</name>
</gene>
<feature type="signal peptide" evidence="5">
    <location>
        <begin position="1"/>
        <end position="27"/>
    </location>
</feature>
<feature type="region of interest" description="Disordered" evidence="4">
    <location>
        <begin position="26"/>
        <end position="45"/>
    </location>
</feature>
<evidence type="ECO:0000259" key="6">
    <source>
        <dbReference type="Pfam" id="PF17802"/>
    </source>
</evidence>
<reference evidence="7 8" key="1">
    <citation type="submission" date="2022-03" db="EMBL/GenBank/DDBJ databases">
        <title>Novel taxa within the pig intestine.</title>
        <authorList>
            <person name="Wylensek D."/>
            <person name="Bishof K."/>
            <person name="Afrizal A."/>
            <person name="Clavel T."/>
        </authorList>
    </citation>
    <scope>NUCLEOTIDE SEQUENCE [LARGE SCALE GENOMIC DNA]</scope>
    <source>
        <strain evidence="7 8">CLA-KB-P133</strain>
    </source>
</reference>
<evidence type="ECO:0000256" key="4">
    <source>
        <dbReference type="SAM" id="MobiDB-lite"/>
    </source>
</evidence>
<feature type="domain" description="SpaA-like prealbumin fold" evidence="6">
    <location>
        <begin position="393"/>
        <end position="473"/>
    </location>
</feature>
<sequence length="1543" mass="169683">MHKKCKGMLKMLGAFLLLGSGMAPVQAEESPDPISSFPAEQSQEQTLEQNEHMLIRADGIGTIRIVRSDGSEEVLSVSDEVPLDTEIAGAMDEEITIYAAGEEGLVTAMWGMFNSDGSTKTIGDGMAVSEEASVVFGHTKMMQLSFATKEQSQAFHYGTSPRRRRLARALAPSSFANAKQGDTFTGRLTLSNEDIYANRFHVSWLDGGLAEISHLFTNGEIMLQCLNPGGIGPTKDISVYGMYAPVYHTYHAEITRLDRSTGTIAISMYTDPLLSPRGRPLTGYNNGVTVNYQTVGRTVQYGGEIELTMPEGSAEVVKKDPSGAGVAGARLGLFQKDLLIEEWISDGSVHVVKAAPGTYELRELEVPRGYIKAKPVTVVVNAGQTASCQMKDGRLKVVKTDAVTGEPLIGSVFEVRRQDGSVADRWTSDGSDHWVENLEEGNRYTLVETSAPQGYQSAPPVTFTAACDKEIVIPVANQPKRIRVSFSKQDRYDSSVKLAGAEFTLFHENGTVATMTNGQPARVLTDENGNCSFELYYHPSYTSFYAMETKAPDGYLADNGARIELGSALERIDHPVHKVLTNTADTSIQIHKVDAIAGRAQGDATLAGAIYDVYDAKTNQKIDARMTGTNQFVIKADGSSNIIRGLPFDRDYYAIEAKAPEGYLLSQEKIMLSLSKTVKVGNRRSIDAQAKENPVSGKLGIYKHYNKKPGSEIDDKPEEGAVFAVVLKKYVEQYGSVSEAIQHKDQFAAMEYDIMTTGKDGRAASKDLAYGTYLAAQIHAVDQEAEICRDVYEFRISGTQNNPIQQVSFTNDEKEYALQLIKTDGKTGRYITYRSAAFKIKQIQDGSGKPMNVYVTQKVGLRTVDTFRTASSQLFLPTGTIYASYEEKGTVTTPLKVKAGIYLIEEVETPAGFVKTSPLRIEVKASGISEIKEDGTQIVRREIVNQPVYGRLHLRKKLEEIKSDVSLVKPQDLSKVRFGLYAADTIIDPADGSILLHKGELFSSFYLNSDGTYLLDQIPLGSYDLKELEAPAGILVEKKSFPIVISQTDETTEIYDVQLQVTNQLTYLEIVKEDMDGQVLTGAKLSLRRASDHQEVAAWVSGRDPFVITGLDPQETYILYELEAPEGYVRLKEFDVSQPGTPGRHRLAVKNTQVTISKEDLGGQEVKDAHMSVIEKNTGKTVDTWISDGSSHAIINLEEGKEYILHENLAPAGYAKANDIPFTPGKENLHLSMEDVETTIAKIDDEGSPLSGVSFEIIDEEGNVVDTLISDGTEQKLSNLTVGKTYTLKETAGLNGYYGIKEKVFTVEKDKDLHLEIVNAKIRYDVEKIDDEGRPVIGAVLQLYEQETGELLESWETANENHRIQTALQAGKDYRIHEEKIINGVYRASDLLFHVETEGTGEPICLQMVDAMAPVEIRKCDENGNLLAGAKLAVMEIDDDGSEKEAVRFESDVHNAFDLTSYVSTEKKYVLRELEAPKGYLKAQDIPFVVMGTKENPQVIVMTDALEPRIPVTTGITSHTAWRILMAGACAVLAVGIVTKRLH</sequence>
<dbReference type="RefSeq" id="WP_370596142.1">
    <property type="nucleotide sequence ID" value="NZ_JALBUR010000016.1"/>
</dbReference>
<evidence type="ECO:0000256" key="1">
    <source>
        <dbReference type="ARBA" id="ARBA00007257"/>
    </source>
</evidence>
<evidence type="ECO:0000256" key="5">
    <source>
        <dbReference type="SAM" id="SignalP"/>
    </source>
</evidence>
<feature type="domain" description="SpaA-like prealbumin fold" evidence="6">
    <location>
        <begin position="1415"/>
        <end position="1501"/>
    </location>
</feature>
<name>A0AB35U523_9FIRM</name>
<organism evidence="7 8">
    <name type="scientific">Grylomicrobium aquisgranensis</name>
    <dbReference type="NCBI Taxonomy" id="2926318"/>
    <lineage>
        <taxon>Bacteria</taxon>
        <taxon>Bacillati</taxon>
        <taxon>Bacillota</taxon>
        <taxon>Erysipelotrichia</taxon>
        <taxon>Erysipelotrichales</taxon>
        <taxon>Erysipelotrichaceae</taxon>
        <taxon>Grylomicrobium</taxon>
    </lineage>
</organism>
<keyword evidence="2" id="KW-0964">Secreted</keyword>
<feature type="chain" id="PRO_5044316664" description="SpaA-like prealbumin fold domain-containing protein" evidence="5">
    <location>
        <begin position="28"/>
        <end position="1543"/>
    </location>
</feature>
<evidence type="ECO:0000256" key="2">
    <source>
        <dbReference type="ARBA" id="ARBA00022525"/>
    </source>
</evidence>
<protein>
    <recommendedName>
        <fullName evidence="6">SpaA-like prealbumin fold domain-containing protein</fullName>
    </recommendedName>
</protein>
<dbReference type="Pfam" id="PF17802">
    <property type="entry name" value="SpaA"/>
    <property type="match status" value="9"/>
</dbReference>
<feature type="domain" description="SpaA-like prealbumin fold" evidence="6">
    <location>
        <begin position="312"/>
        <end position="392"/>
    </location>
</feature>
<proteinExistence type="inferred from homology"/>
<feature type="domain" description="SpaA-like prealbumin fold" evidence="6">
    <location>
        <begin position="1238"/>
        <end position="1320"/>
    </location>
</feature>
<dbReference type="Proteomes" id="UP001286174">
    <property type="component" value="Unassembled WGS sequence"/>
</dbReference>
<dbReference type="InterPro" id="IPR041033">
    <property type="entry name" value="SpaA_PFL_dom_1"/>
</dbReference>
<evidence type="ECO:0000313" key="8">
    <source>
        <dbReference type="Proteomes" id="UP001286174"/>
    </source>
</evidence>